<organism evidence="2">
    <name type="scientific">viral metagenome</name>
    <dbReference type="NCBI Taxonomy" id="1070528"/>
    <lineage>
        <taxon>unclassified sequences</taxon>
        <taxon>metagenomes</taxon>
        <taxon>organismal metagenomes</taxon>
    </lineage>
</organism>
<dbReference type="EMBL" id="MT143697">
    <property type="protein sequence ID" value="QJB00615.1"/>
    <property type="molecule type" value="Genomic_DNA"/>
</dbReference>
<protein>
    <submittedName>
        <fullName evidence="2">Uncharacterized protein</fullName>
    </submittedName>
</protein>
<reference evidence="2" key="1">
    <citation type="submission" date="2020-03" db="EMBL/GenBank/DDBJ databases">
        <title>The deep terrestrial virosphere.</title>
        <authorList>
            <person name="Holmfeldt K."/>
            <person name="Nilsson E."/>
            <person name="Simone D."/>
            <person name="Lopez-Fernandez M."/>
            <person name="Wu X."/>
            <person name="de Brujin I."/>
            <person name="Lundin D."/>
            <person name="Andersson A."/>
            <person name="Bertilsson S."/>
            <person name="Dopson M."/>
        </authorList>
    </citation>
    <scope>NUCLEOTIDE SEQUENCE</scope>
    <source>
        <strain evidence="1">MM171A00331</strain>
        <strain evidence="2">MM171B00210</strain>
    </source>
</reference>
<accession>A0A6M3MH68</accession>
<evidence type="ECO:0000313" key="2">
    <source>
        <dbReference type="EMBL" id="QJB04739.1"/>
    </source>
</evidence>
<proteinExistence type="predicted"/>
<evidence type="ECO:0000313" key="1">
    <source>
        <dbReference type="EMBL" id="QJB00615.1"/>
    </source>
</evidence>
<sequence>MPKKWQYNPILDPVRILRGCQFGLEVDDRCNTPLLCKFRTEEHLAPEEVHPMSAMCPREREHECEQAAVICRG</sequence>
<dbReference type="EMBL" id="MT143889">
    <property type="protein sequence ID" value="QJB04739.1"/>
    <property type="molecule type" value="Genomic_DNA"/>
</dbReference>
<gene>
    <name evidence="1" type="ORF">MM171A00331_0032</name>
    <name evidence="2" type="ORF">MM171B00210_0050</name>
</gene>
<name>A0A6M3MH68_9ZZZZ</name>
<dbReference type="AlphaFoldDB" id="A0A6M3MH68"/>